<keyword evidence="6" id="KW-1185">Reference proteome</keyword>
<comment type="similarity">
    <text evidence="1 4">Belongs to the plant dirigent protein family.</text>
</comment>
<evidence type="ECO:0000313" key="5">
    <source>
        <dbReference type="EMBL" id="PON91484.1"/>
    </source>
</evidence>
<feature type="signal peptide" evidence="4">
    <location>
        <begin position="1"/>
        <end position="23"/>
    </location>
</feature>
<dbReference type="PANTHER" id="PTHR46215:SF17">
    <property type="entry name" value="DIRIGENT PROTEIN"/>
    <property type="match status" value="1"/>
</dbReference>
<dbReference type="STRING" id="63057.A0A2P5F109"/>
<evidence type="ECO:0000256" key="2">
    <source>
        <dbReference type="ARBA" id="ARBA00011738"/>
    </source>
</evidence>
<dbReference type="Pfam" id="PF03018">
    <property type="entry name" value="Dirigent"/>
    <property type="match status" value="1"/>
</dbReference>
<dbReference type="Gene3D" id="2.40.480.10">
    <property type="entry name" value="Allene oxide cyclase-like"/>
    <property type="match status" value="1"/>
</dbReference>
<gene>
    <name evidence="5" type="ORF">TorRG33x02_127670</name>
</gene>
<proteinExistence type="inferred from homology"/>
<organism evidence="5 6">
    <name type="scientific">Trema orientale</name>
    <name type="common">Charcoal tree</name>
    <name type="synonym">Celtis orientalis</name>
    <dbReference type="NCBI Taxonomy" id="63057"/>
    <lineage>
        <taxon>Eukaryota</taxon>
        <taxon>Viridiplantae</taxon>
        <taxon>Streptophyta</taxon>
        <taxon>Embryophyta</taxon>
        <taxon>Tracheophyta</taxon>
        <taxon>Spermatophyta</taxon>
        <taxon>Magnoliopsida</taxon>
        <taxon>eudicotyledons</taxon>
        <taxon>Gunneridae</taxon>
        <taxon>Pentapetalae</taxon>
        <taxon>rosids</taxon>
        <taxon>fabids</taxon>
        <taxon>Rosales</taxon>
        <taxon>Cannabaceae</taxon>
        <taxon>Trema</taxon>
    </lineage>
</organism>
<dbReference type="InterPro" id="IPR044859">
    <property type="entry name" value="Allene_oxi_cyc_Dirigent"/>
</dbReference>
<accession>A0A2P5F109</accession>
<feature type="chain" id="PRO_5015021066" description="Dirigent protein" evidence="4">
    <location>
        <begin position="24"/>
        <end position="244"/>
    </location>
</feature>
<dbReference type="GO" id="GO:0048046">
    <property type="term" value="C:apoplast"/>
    <property type="evidence" value="ECO:0007669"/>
    <property type="project" value="UniProtKB-SubCell"/>
</dbReference>
<dbReference type="GO" id="GO:0009699">
    <property type="term" value="P:phenylpropanoid biosynthetic process"/>
    <property type="evidence" value="ECO:0007669"/>
    <property type="project" value="UniProtKB-ARBA"/>
</dbReference>
<keyword evidence="4" id="KW-0052">Apoplast</keyword>
<keyword evidence="3 4" id="KW-0964">Secreted</keyword>
<dbReference type="InParanoid" id="A0A2P5F109"/>
<dbReference type="Proteomes" id="UP000237000">
    <property type="component" value="Unassembled WGS sequence"/>
</dbReference>
<comment type="caution">
    <text evidence="5">The sequence shown here is derived from an EMBL/GenBank/DDBJ whole genome shotgun (WGS) entry which is preliminary data.</text>
</comment>
<dbReference type="PANTHER" id="PTHR46215">
    <property type="entry name" value="DIRIGENT PROTEIN 24-RELATED"/>
    <property type="match status" value="1"/>
</dbReference>
<dbReference type="OrthoDB" id="1685727at2759"/>
<dbReference type="EMBL" id="JXTC01000074">
    <property type="protein sequence ID" value="PON91484.1"/>
    <property type="molecule type" value="Genomic_DNA"/>
</dbReference>
<dbReference type="InterPro" id="IPR004265">
    <property type="entry name" value="Dirigent"/>
</dbReference>
<reference evidence="6" key="1">
    <citation type="submission" date="2016-06" db="EMBL/GenBank/DDBJ databases">
        <title>Parallel loss of symbiosis genes in relatives of nitrogen-fixing non-legume Parasponia.</title>
        <authorList>
            <person name="Van Velzen R."/>
            <person name="Holmer R."/>
            <person name="Bu F."/>
            <person name="Rutten L."/>
            <person name="Van Zeijl A."/>
            <person name="Liu W."/>
            <person name="Santuari L."/>
            <person name="Cao Q."/>
            <person name="Sharma T."/>
            <person name="Shen D."/>
            <person name="Roswanjaya Y."/>
            <person name="Wardhani T."/>
            <person name="Kalhor M.S."/>
            <person name="Jansen J."/>
            <person name="Van den Hoogen J."/>
            <person name="Gungor B."/>
            <person name="Hartog M."/>
            <person name="Hontelez J."/>
            <person name="Verver J."/>
            <person name="Yang W.-C."/>
            <person name="Schijlen E."/>
            <person name="Repin R."/>
            <person name="Schilthuizen M."/>
            <person name="Schranz E."/>
            <person name="Heidstra R."/>
            <person name="Miyata K."/>
            <person name="Fedorova E."/>
            <person name="Kohlen W."/>
            <person name="Bisseling T."/>
            <person name="Smit S."/>
            <person name="Geurts R."/>
        </authorList>
    </citation>
    <scope>NUCLEOTIDE SEQUENCE [LARGE SCALE GENOMIC DNA]</scope>
    <source>
        <strain evidence="6">cv. RG33-2</strain>
    </source>
</reference>
<sequence length="244" mass="26362">MTKLPSIALACLILLLINQSSSARTLGNSAQTSTHQHYHNHHKITFLMRDIFNATTHDPKTTKFTTIHDPPFSKPLGLFPPQGGVRVPLPETNPSNIPTTTGSSPQTLNLPGIVGLSFPAARATLQELEFGIVTSIEEDIYHPNFGPQVLIGKAQGIYVASSEDGSSHMMAMTASFGDGEAHGLRFFGVRKTDVNESHIAVIGGVGKYQGANGYATVKLVKLRSGEERASPNYKLLKFGVYLSY</sequence>
<evidence type="ECO:0000313" key="6">
    <source>
        <dbReference type="Proteomes" id="UP000237000"/>
    </source>
</evidence>
<name>A0A2P5F109_TREOI</name>
<comment type="subcellular location">
    <subcellularLocation>
        <location evidence="4">Secreted</location>
        <location evidence="4">Extracellular space</location>
        <location evidence="4">Apoplast</location>
    </subcellularLocation>
</comment>
<comment type="subunit">
    <text evidence="2 4">Homodimer.</text>
</comment>
<evidence type="ECO:0000256" key="4">
    <source>
        <dbReference type="RuleBase" id="RU363099"/>
    </source>
</evidence>
<protein>
    <recommendedName>
        <fullName evidence="4">Dirigent protein</fullName>
    </recommendedName>
</protein>
<evidence type="ECO:0000256" key="1">
    <source>
        <dbReference type="ARBA" id="ARBA00010746"/>
    </source>
</evidence>
<comment type="function">
    <text evidence="4">Dirigent proteins impart stereoselectivity on the phenoxy radical-coupling reaction, yielding optically active lignans from two molecules of coniferyl alcohol in the biosynthesis of lignans, flavonolignans, and alkaloids and thus plays a central role in plant secondary metabolism.</text>
</comment>
<dbReference type="AlphaFoldDB" id="A0A2P5F109"/>
<evidence type="ECO:0000256" key="3">
    <source>
        <dbReference type="ARBA" id="ARBA00022525"/>
    </source>
</evidence>
<keyword evidence="4" id="KW-0732">Signal</keyword>